<dbReference type="AlphaFoldDB" id="A0A087E7Z2"/>
<feature type="transmembrane region" description="Helical" evidence="1">
    <location>
        <begin position="288"/>
        <end position="309"/>
    </location>
</feature>
<feature type="transmembrane region" description="Helical" evidence="1">
    <location>
        <begin position="75"/>
        <end position="96"/>
    </location>
</feature>
<dbReference type="STRING" id="77635.BISU_0369"/>
<feature type="transmembrane region" description="Helical" evidence="1">
    <location>
        <begin position="396"/>
        <end position="416"/>
    </location>
</feature>
<feature type="transmembrane region" description="Helical" evidence="1">
    <location>
        <begin position="187"/>
        <end position="211"/>
    </location>
</feature>
<sequence>MTDASSIRLPADAFRDGTPLASSPLVRNGRESKAAQSSRGWDMAGLRRIGRRAADYLQSASPRNTKSRIASAARWALAVAACLWLSLCTAIGPLYWNNQGLAQFSWVNAAFGVLAFAIYMTLITALVRFGRGERLSAVLSDALPGMLAGRFTPPGWLIRVARTKPSQAAAKAMRAAGRMLINGTDRWWKIAVILLVVWLWVPVTLLSAFGADIRSQIREFSWAYNQWTGLNQPYIGFFSFVPMDIYPTAHYLWPMHATYLTDQHNIVLTVLYGTAAAISRALTGSNDWGLVALSAGQFLFAVFCCASAMNRFLNLPWLQLREGRQSPAASLPERFRPRDLTHPEYGMEAVAVRAGSQSSMDSQFRFSTDSRRNTKSQHSADAGADARALTSAGAGVRAAMLLFFLCCPLVLFATISLTKSPVFAFAFAWWFGAGYELHMTSGHHEAKRRGQSPARPRKRTLAALAISTIIMLVSAKYAWYILALEIVLLLIADRRRWRTYTVALILPVLAVHGALTFLTASGSVISGDPIESRGIQLQQIARVANLDPASIPKQARDELAPVFNLDQMADAYFQQDADPVKSSGIQSKKVSYRWRTVTKADMAAFDRAWLTIVKANPRVALDAFFAKCFGYFDVADQPYVAMDYYLTSDYVTQWSTWIRFWQPGWRQSVAQNARAWGSIPVLGWVTHGNLYVILTLLIGAAEVVLRRWRTLVWHMPLLLLMGVMITAPANNFERHMLPVSFVFGFLALTFWRESRQGTRQPSPLPLRARSAKLEA</sequence>
<keyword evidence="3" id="KW-1185">Reference proteome</keyword>
<proteinExistence type="predicted"/>
<comment type="caution">
    <text evidence="2">The sequence shown here is derived from an EMBL/GenBank/DDBJ whole genome shotgun (WGS) entry which is preliminary data.</text>
</comment>
<feature type="transmembrane region" description="Helical" evidence="1">
    <location>
        <begin position="735"/>
        <end position="751"/>
    </location>
</feature>
<dbReference type="eggNOG" id="ENOG50342TV">
    <property type="taxonomic scope" value="Bacteria"/>
</dbReference>
<keyword evidence="1" id="KW-1133">Transmembrane helix</keyword>
<dbReference type="Pfam" id="PF19484">
    <property type="entry name" value="DUF6020"/>
    <property type="match status" value="1"/>
</dbReference>
<keyword evidence="1" id="KW-0812">Transmembrane</keyword>
<organism evidence="2 3">
    <name type="scientific">Bifidobacterium subtile</name>
    <dbReference type="NCBI Taxonomy" id="77635"/>
    <lineage>
        <taxon>Bacteria</taxon>
        <taxon>Bacillati</taxon>
        <taxon>Actinomycetota</taxon>
        <taxon>Actinomycetes</taxon>
        <taxon>Bifidobacteriales</taxon>
        <taxon>Bifidobacteriaceae</taxon>
        <taxon>Bifidobacterium</taxon>
    </lineage>
</organism>
<dbReference type="RefSeq" id="WP_226839101.1">
    <property type="nucleotide sequence ID" value="NZ_CP062939.1"/>
</dbReference>
<feature type="transmembrane region" description="Helical" evidence="1">
    <location>
        <begin position="265"/>
        <end position="282"/>
    </location>
</feature>
<feature type="transmembrane region" description="Helical" evidence="1">
    <location>
        <begin position="231"/>
        <end position="253"/>
    </location>
</feature>
<keyword evidence="1" id="KW-0472">Membrane</keyword>
<feature type="transmembrane region" description="Helical" evidence="1">
    <location>
        <begin position="711"/>
        <end position="729"/>
    </location>
</feature>
<feature type="transmembrane region" description="Helical" evidence="1">
    <location>
        <begin position="502"/>
        <end position="525"/>
    </location>
</feature>
<reference evidence="2 3" key="1">
    <citation type="submission" date="2014-03" db="EMBL/GenBank/DDBJ databases">
        <title>Genomics of Bifidobacteria.</title>
        <authorList>
            <person name="Ventura M."/>
            <person name="Milani C."/>
            <person name="Lugli G.A."/>
        </authorList>
    </citation>
    <scope>NUCLEOTIDE SEQUENCE [LARGE SCALE GENOMIC DNA]</scope>
    <source>
        <strain evidence="2 3">LMG 11597</strain>
    </source>
</reference>
<protein>
    <submittedName>
        <fullName evidence="2">Membrane protein</fullName>
    </submittedName>
</protein>
<gene>
    <name evidence="2" type="ORF">BISU_0369</name>
</gene>
<evidence type="ECO:0000313" key="3">
    <source>
        <dbReference type="Proteomes" id="UP000029055"/>
    </source>
</evidence>
<dbReference type="Proteomes" id="UP000029055">
    <property type="component" value="Unassembled WGS sequence"/>
</dbReference>
<accession>A0A087E7Z2</accession>
<evidence type="ECO:0000313" key="2">
    <source>
        <dbReference type="EMBL" id="KFJ03893.1"/>
    </source>
</evidence>
<name>A0A087E7Z2_9BIFI</name>
<dbReference type="EMBL" id="JGZR01000006">
    <property type="protein sequence ID" value="KFJ03893.1"/>
    <property type="molecule type" value="Genomic_DNA"/>
</dbReference>
<evidence type="ECO:0000256" key="1">
    <source>
        <dbReference type="SAM" id="Phobius"/>
    </source>
</evidence>
<feature type="transmembrane region" description="Helical" evidence="1">
    <location>
        <begin position="108"/>
        <end position="127"/>
    </location>
</feature>
<feature type="transmembrane region" description="Helical" evidence="1">
    <location>
        <begin position="461"/>
        <end position="482"/>
    </location>
</feature>
<dbReference type="InterPro" id="IPR046062">
    <property type="entry name" value="DUF6020"/>
</dbReference>